<dbReference type="SUPFAM" id="SSF56672">
    <property type="entry name" value="DNA/RNA polymerases"/>
    <property type="match status" value="1"/>
</dbReference>
<protein>
    <recommendedName>
        <fullName evidence="1">Reverse transcriptase domain-containing protein</fullName>
    </recommendedName>
</protein>
<dbReference type="Gene3D" id="3.30.70.270">
    <property type="match status" value="1"/>
</dbReference>
<keyword evidence="3" id="KW-1185">Reference proteome</keyword>
<dbReference type="InterPro" id="IPR043128">
    <property type="entry name" value="Rev_trsase/Diguanyl_cyclase"/>
</dbReference>
<comment type="caution">
    <text evidence="2">The sequence shown here is derived from an EMBL/GenBank/DDBJ whole genome shotgun (WGS) entry which is preliminary data.</text>
</comment>
<proteinExistence type="predicted"/>
<dbReference type="Proteomes" id="UP000499080">
    <property type="component" value="Unassembled WGS sequence"/>
</dbReference>
<gene>
    <name evidence="2" type="ORF">AVEN_39233_1</name>
</gene>
<dbReference type="EMBL" id="BGPR01000684">
    <property type="protein sequence ID" value="GBM31434.1"/>
    <property type="molecule type" value="Genomic_DNA"/>
</dbReference>
<evidence type="ECO:0000313" key="3">
    <source>
        <dbReference type="Proteomes" id="UP000499080"/>
    </source>
</evidence>
<evidence type="ECO:0000259" key="1">
    <source>
        <dbReference type="PROSITE" id="PS50878"/>
    </source>
</evidence>
<dbReference type="InterPro" id="IPR000477">
    <property type="entry name" value="RT_dom"/>
</dbReference>
<dbReference type="InterPro" id="IPR043502">
    <property type="entry name" value="DNA/RNA_pol_sf"/>
</dbReference>
<sequence length="170" mass="19337">MQRYIDSIIRGTPCCYAYVDDLFIASSDEESHKKYLDLVFSKLSEHLIVTSRRHVRSFIPVLTSHHWSGPEFVSGDLLKASHVVLRIHRIRKSLEPTYAGPYKVMSRTSKEFTMDVNGTPVTVSIDRLKAVYIFPDEVASRNSSPIPTCSAQNSDVANRYGIRSRQVVQF</sequence>
<dbReference type="PROSITE" id="PS50878">
    <property type="entry name" value="RT_POL"/>
    <property type="match status" value="1"/>
</dbReference>
<accession>A0A4Y2EU43</accession>
<dbReference type="GO" id="GO:0071897">
    <property type="term" value="P:DNA biosynthetic process"/>
    <property type="evidence" value="ECO:0007669"/>
    <property type="project" value="UniProtKB-ARBA"/>
</dbReference>
<dbReference type="PANTHER" id="PTHR38681:SF1">
    <property type="entry name" value="RETROVIRUS-RELATED POL POLYPROTEIN FROM TRANSPOSON 412-LIKE PROTEIN"/>
    <property type="match status" value="1"/>
</dbReference>
<feature type="domain" description="Reverse transcriptase" evidence="1">
    <location>
        <begin position="1"/>
        <end position="72"/>
    </location>
</feature>
<name>A0A4Y2EU43_ARAVE</name>
<organism evidence="2 3">
    <name type="scientific">Araneus ventricosus</name>
    <name type="common">Orbweaver spider</name>
    <name type="synonym">Epeira ventricosa</name>
    <dbReference type="NCBI Taxonomy" id="182803"/>
    <lineage>
        <taxon>Eukaryota</taxon>
        <taxon>Metazoa</taxon>
        <taxon>Ecdysozoa</taxon>
        <taxon>Arthropoda</taxon>
        <taxon>Chelicerata</taxon>
        <taxon>Arachnida</taxon>
        <taxon>Araneae</taxon>
        <taxon>Araneomorphae</taxon>
        <taxon>Entelegynae</taxon>
        <taxon>Araneoidea</taxon>
        <taxon>Araneidae</taxon>
        <taxon>Araneus</taxon>
    </lineage>
</organism>
<dbReference type="PANTHER" id="PTHR38681">
    <property type="entry name" value="RETROVIRUS-RELATED POL POLYPROTEIN FROM TRANSPOSON 412-LIKE PROTEIN-RELATED"/>
    <property type="match status" value="1"/>
</dbReference>
<evidence type="ECO:0000313" key="2">
    <source>
        <dbReference type="EMBL" id="GBM31434.1"/>
    </source>
</evidence>
<dbReference type="OrthoDB" id="6429476at2759"/>
<reference evidence="2 3" key="1">
    <citation type="journal article" date="2019" name="Sci. Rep.">
        <title>Orb-weaving spider Araneus ventricosus genome elucidates the spidroin gene catalogue.</title>
        <authorList>
            <person name="Kono N."/>
            <person name="Nakamura H."/>
            <person name="Ohtoshi R."/>
            <person name="Moran D.A.P."/>
            <person name="Shinohara A."/>
            <person name="Yoshida Y."/>
            <person name="Fujiwara M."/>
            <person name="Mori M."/>
            <person name="Tomita M."/>
            <person name="Arakawa K."/>
        </authorList>
    </citation>
    <scope>NUCLEOTIDE SEQUENCE [LARGE SCALE GENOMIC DNA]</scope>
</reference>
<dbReference type="AlphaFoldDB" id="A0A4Y2EU43"/>